<dbReference type="Gene3D" id="2.40.110.10">
    <property type="entry name" value="Butyryl-CoA Dehydrogenase, subunit A, domain 2"/>
    <property type="match status" value="1"/>
</dbReference>
<evidence type="ECO:0000256" key="12">
    <source>
        <dbReference type="PIRSR" id="PIRSR000168-2"/>
    </source>
</evidence>
<evidence type="ECO:0000256" key="10">
    <source>
        <dbReference type="PIRNR" id="PIRNR000168"/>
    </source>
</evidence>
<feature type="binding site" evidence="12">
    <location>
        <position position="188"/>
    </location>
    <ligand>
        <name>FAD</name>
        <dbReference type="ChEBI" id="CHEBI:57692"/>
    </ligand>
</feature>
<dbReference type="SUPFAM" id="SSF47203">
    <property type="entry name" value="Acyl-CoA dehydrogenase C-terminal domain-like"/>
    <property type="match status" value="2"/>
</dbReference>
<dbReference type="GO" id="GO:0005777">
    <property type="term" value="C:peroxisome"/>
    <property type="evidence" value="ECO:0007669"/>
    <property type="project" value="UniProtKB-SubCell"/>
</dbReference>
<evidence type="ECO:0000256" key="5">
    <source>
        <dbReference type="ARBA" id="ARBA00022827"/>
    </source>
</evidence>
<dbReference type="GO" id="GO:0033540">
    <property type="term" value="P:fatty acid beta-oxidation using acyl-CoA oxidase"/>
    <property type="evidence" value="ECO:0007669"/>
    <property type="project" value="TreeGrafter"/>
</dbReference>
<name>A0A2V3J4U3_9FLOR</name>
<keyword evidence="18" id="KW-1185">Reference proteome</keyword>
<accession>A0A2V3J4U3</accession>
<dbReference type="InterPro" id="IPR006091">
    <property type="entry name" value="Acyl-CoA_Oxase/DH_mid-dom"/>
</dbReference>
<dbReference type="GO" id="GO:0003997">
    <property type="term" value="F:acyl-CoA oxidase activity"/>
    <property type="evidence" value="ECO:0007669"/>
    <property type="project" value="InterPro"/>
</dbReference>
<evidence type="ECO:0000256" key="11">
    <source>
        <dbReference type="PIRSR" id="PIRSR000168-1"/>
    </source>
</evidence>
<dbReference type="InterPro" id="IPR055060">
    <property type="entry name" value="ACOX_C_alpha1"/>
</dbReference>
<reference evidence="17 18" key="1">
    <citation type="journal article" date="2018" name="Mol. Biol. Evol.">
        <title>Analysis of the draft genome of the red seaweed Gracilariopsis chorda provides insights into genome size evolution in Rhodophyta.</title>
        <authorList>
            <person name="Lee J."/>
            <person name="Yang E.C."/>
            <person name="Graf L."/>
            <person name="Yang J.H."/>
            <person name="Qiu H."/>
            <person name="Zel Zion U."/>
            <person name="Chan C.X."/>
            <person name="Stephens T.G."/>
            <person name="Weber A.P.M."/>
            <person name="Boo G.H."/>
            <person name="Boo S.M."/>
            <person name="Kim K.M."/>
            <person name="Shin Y."/>
            <person name="Jung M."/>
            <person name="Lee S.J."/>
            <person name="Yim H.S."/>
            <person name="Lee J.H."/>
            <person name="Bhattacharya D."/>
            <person name="Yoon H.S."/>
        </authorList>
    </citation>
    <scope>NUCLEOTIDE SEQUENCE [LARGE SCALE GENOMIC DNA]</scope>
    <source>
        <strain evidence="17 18">SKKU-2015</strain>
        <tissue evidence="17">Whole body</tissue>
    </source>
</reference>
<evidence type="ECO:0000256" key="3">
    <source>
        <dbReference type="ARBA" id="ARBA00006288"/>
    </source>
</evidence>
<dbReference type="InterPro" id="IPR046373">
    <property type="entry name" value="Acyl-CoA_Oxase/DH_mid-dom_sf"/>
</dbReference>
<sequence length="637" mass="70521">MVQWTPNTDTDLPSCPSSPPSPDALNKLLFPTNRELREKLFDLLKEPLFRRRTDISVRQHRELTTARIKRLHQEGVFRNTIALQKPEGSRRYDNVIAVLTLLDHSLEVKLGVSFGLFGATVHKLGSKQQRDFWIPRLENFEAFGCFALTELGHGSNVRGIETRATYLPETRQFEIHTPNETAQKYWIGGAADSATHSVVFAKLTIRGIDYGIHVFIVRLRRPDGTIEPGIRIADCGEKAGLNGVDNGRIWFTHVRIPREDMLSGLSQVAPDGTYSSSIPSANARFGVMLAALTGGRVGIASNAIGTAMLGLTIAIRYSFQRRAFAPSEGSLEVPLLFYTSQQRQLMIPLATSFVYGFCARDLSDDWYRAIESGSVSKRTHVVSAGYKALFTWFMQDALQAAREACGGQGYKSDNVIAPLKADRDVMLTFEGANTVMMLQVGKTLLAEFGSATRNSGRYDENSILSALNAIPRKSGSTKQLDSAFFRSTFLRLEKEQVVALGNQYSKALKKRGGSEFHAWNDCLEQAEKAARAHMCRVIHETFECHVKKAYEIDEHSADALGLCGQLWGANSIQQNADFLRLRCISINDATVIAGGVGDLCEKMTAIAKHLVEGIGIPQHLLAPIAVNYVKHNSRARL</sequence>
<dbReference type="Pfam" id="PF22924">
    <property type="entry name" value="ACOX_C_alpha1"/>
    <property type="match status" value="1"/>
</dbReference>
<evidence type="ECO:0000256" key="1">
    <source>
        <dbReference type="ARBA" id="ARBA00001974"/>
    </source>
</evidence>
<dbReference type="PANTHER" id="PTHR10909">
    <property type="entry name" value="ELECTRON TRANSPORT OXIDOREDUCTASE"/>
    <property type="match status" value="1"/>
</dbReference>
<evidence type="ECO:0000256" key="13">
    <source>
        <dbReference type="SAM" id="MobiDB-lite"/>
    </source>
</evidence>
<evidence type="ECO:0000313" key="18">
    <source>
        <dbReference type="Proteomes" id="UP000247409"/>
    </source>
</evidence>
<dbReference type="EMBL" id="NBIV01000005">
    <property type="protein sequence ID" value="PXF49409.1"/>
    <property type="molecule type" value="Genomic_DNA"/>
</dbReference>
<comment type="caution">
    <text evidence="17">The sequence shown here is derived from an EMBL/GenBank/DDBJ whole genome shotgun (WGS) entry which is preliminary data.</text>
</comment>
<dbReference type="Gene3D" id="1.20.140.10">
    <property type="entry name" value="Butyryl-CoA Dehydrogenase, subunit A, domain 3"/>
    <property type="match status" value="2"/>
</dbReference>
<keyword evidence="8" id="KW-0443">Lipid metabolism</keyword>
<evidence type="ECO:0000256" key="8">
    <source>
        <dbReference type="ARBA" id="ARBA00023098"/>
    </source>
</evidence>
<dbReference type="SUPFAM" id="SSF56645">
    <property type="entry name" value="Acyl-CoA dehydrogenase NM domain-like"/>
    <property type="match status" value="1"/>
</dbReference>
<dbReference type="Pfam" id="PF02770">
    <property type="entry name" value="Acyl-CoA_dh_M"/>
    <property type="match status" value="1"/>
</dbReference>
<dbReference type="AlphaFoldDB" id="A0A2V3J4U3"/>
<evidence type="ECO:0000256" key="2">
    <source>
        <dbReference type="ARBA" id="ARBA00004275"/>
    </source>
</evidence>
<keyword evidence="7" id="KW-0560">Oxidoreductase</keyword>
<dbReference type="PANTHER" id="PTHR10909:SF352">
    <property type="entry name" value="ACYL-COENZYME A OXIDASE-LIKE PROTEIN"/>
    <property type="match status" value="1"/>
</dbReference>
<keyword evidence="4 10" id="KW-0285">Flavoprotein</keyword>
<evidence type="ECO:0000259" key="15">
    <source>
        <dbReference type="Pfam" id="PF02770"/>
    </source>
</evidence>
<dbReference type="Pfam" id="PF01756">
    <property type="entry name" value="ACOX"/>
    <property type="match status" value="1"/>
</dbReference>
<dbReference type="InterPro" id="IPR012258">
    <property type="entry name" value="Acyl-CoA_oxidase"/>
</dbReference>
<evidence type="ECO:0000259" key="14">
    <source>
        <dbReference type="Pfam" id="PF01756"/>
    </source>
</evidence>
<feature type="domain" description="Acyl-CoA oxidase C-alpha1" evidence="16">
    <location>
        <begin position="291"/>
        <end position="445"/>
    </location>
</feature>
<proteinExistence type="inferred from homology"/>
<evidence type="ECO:0000256" key="4">
    <source>
        <dbReference type="ARBA" id="ARBA00022630"/>
    </source>
</evidence>
<dbReference type="GO" id="GO:0005504">
    <property type="term" value="F:fatty acid binding"/>
    <property type="evidence" value="ECO:0007669"/>
    <property type="project" value="TreeGrafter"/>
</dbReference>
<evidence type="ECO:0000259" key="16">
    <source>
        <dbReference type="Pfam" id="PF22924"/>
    </source>
</evidence>
<feature type="domain" description="Acyl-CoA oxidase C-terminal" evidence="14">
    <location>
        <begin position="506"/>
        <end position="621"/>
    </location>
</feature>
<comment type="subcellular location">
    <subcellularLocation>
        <location evidence="2">Peroxisome</location>
    </subcellularLocation>
</comment>
<dbReference type="STRING" id="448386.A0A2V3J4U3"/>
<dbReference type="GO" id="GO:0071949">
    <property type="term" value="F:FAD binding"/>
    <property type="evidence" value="ECO:0007669"/>
    <property type="project" value="InterPro"/>
</dbReference>
<evidence type="ECO:0000313" key="17">
    <source>
        <dbReference type="EMBL" id="PXF49409.1"/>
    </source>
</evidence>
<evidence type="ECO:0000256" key="7">
    <source>
        <dbReference type="ARBA" id="ARBA00023002"/>
    </source>
</evidence>
<dbReference type="InterPro" id="IPR009100">
    <property type="entry name" value="AcylCoA_DH/oxidase_NM_dom_sf"/>
</dbReference>
<dbReference type="FunFam" id="2.40.110.10:FF:000005">
    <property type="entry name" value="Acyl-coenzyme A oxidase"/>
    <property type="match status" value="1"/>
</dbReference>
<dbReference type="OrthoDB" id="538336at2759"/>
<comment type="cofactor">
    <cofactor evidence="1">
        <name>FAD</name>
        <dbReference type="ChEBI" id="CHEBI:57692"/>
    </cofactor>
</comment>
<dbReference type="GO" id="GO:0055088">
    <property type="term" value="P:lipid homeostasis"/>
    <property type="evidence" value="ECO:0007669"/>
    <property type="project" value="TreeGrafter"/>
</dbReference>
<keyword evidence="9" id="KW-0576">Peroxisome</keyword>
<evidence type="ECO:0000256" key="9">
    <source>
        <dbReference type="ARBA" id="ARBA00023140"/>
    </source>
</evidence>
<feature type="region of interest" description="Disordered" evidence="13">
    <location>
        <begin position="1"/>
        <end position="23"/>
    </location>
</feature>
<keyword evidence="6" id="KW-0276">Fatty acid metabolism</keyword>
<dbReference type="Proteomes" id="UP000247409">
    <property type="component" value="Unassembled WGS sequence"/>
</dbReference>
<comment type="similarity">
    <text evidence="3 10">Belongs to the acyl-CoA oxidase family.</text>
</comment>
<dbReference type="PIRSF" id="PIRSF000168">
    <property type="entry name" value="Acyl-CoA_oxidase"/>
    <property type="match status" value="1"/>
</dbReference>
<dbReference type="InterPro" id="IPR036250">
    <property type="entry name" value="AcylCo_DH-like_C"/>
</dbReference>
<feature type="compositionally biased region" description="Polar residues" evidence="13">
    <location>
        <begin position="1"/>
        <end position="11"/>
    </location>
</feature>
<organism evidence="17 18">
    <name type="scientific">Gracilariopsis chorda</name>
    <dbReference type="NCBI Taxonomy" id="448386"/>
    <lineage>
        <taxon>Eukaryota</taxon>
        <taxon>Rhodophyta</taxon>
        <taxon>Florideophyceae</taxon>
        <taxon>Rhodymeniophycidae</taxon>
        <taxon>Gracilariales</taxon>
        <taxon>Gracilariaceae</taxon>
        <taxon>Gracilariopsis</taxon>
    </lineage>
</organism>
<gene>
    <name evidence="17" type="ORF">BWQ96_00725</name>
</gene>
<dbReference type="FunFam" id="1.20.140.10:FF:000010">
    <property type="entry name" value="Acyl-coenzyme A oxidase"/>
    <property type="match status" value="1"/>
</dbReference>
<feature type="binding site" evidence="12">
    <location>
        <position position="149"/>
    </location>
    <ligand>
        <name>FAD</name>
        <dbReference type="ChEBI" id="CHEBI:57692"/>
    </ligand>
</feature>
<protein>
    <recommendedName>
        <fullName evidence="10">Acyl-coenzyme A oxidase</fullName>
    </recommendedName>
</protein>
<dbReference type="InterPro" id="IPR002655">
    <property type="entry name" value="Acyl-CoA_oxidase_C"/>
</dbReference>
<keyword evidence="5 10" id="KW-0274">FAD</keyword>
<feature type="domain" description="Acyl-CoA oxidase/dehydrogenase middle" evidence="15">
    <location>
        <begin position="145"/>
        <end position="254"/>
    </location>
</feature>
<evidence type="ECO:0000256" key="6">
    <source>
        <dbReference type="ARBA" id="ARBA00022832"/>
    </source>
</evidence>
<feature type="active site" description="Proton acceptor" evidence="11">
    <location>
        <position position="430"/>
    </location>
</feature>